<proteinExistence type="predicted"/>
<dbReference type="GO" id="GO:0035371">
    <property type="term" value="C:microtubule plus-end"/>
    <property type="evidence" value="ECO:0007669"/>
    <property type="project" value="TreeGrafter"/>
</dbReference>
<evidence type="ECO:0000313" key="4">
    <source>
        <dbReference type="Proteomes" id="UP000261640"/>
    </source>
</evidence>
<protein>
    <submittedName>
        <fullName evidence="3">Kinetochore localized astrin (SPAG5) binding protein</fullName>
    </submittedName>
</protein>
<dbReference type="RefSeq" id="XP_026173799.1">
    <property type="nucleotide sequence ID" value="XM_026318014.1"/>
</dbReference>
<dbReference type="PANTHER" id="PTHR31940">
    <property type="entry name" value="SMALL KINETOCHORE-ASSOCIATED PROTEIN"/>
    <property type="match status" value="1"/>
</dbReference>
<name>A0A3Q3KLR0_9TELE</name>
<dbReference type="InParanoid" id="A0A3Q3KLR0"/>
<keyword evidence="4" id="KW-1185">Reference proteome</keyword>
<dbReference type="GeneID" id="113136897"/>
<evidence type="ECO:0000313" key="3">
    <source>
        <dbReference type="Ensembl" id="ENSMAMP00000002387.1"/>
    </source>
</evidence>
<dbReference type="InterPro" id="IPR033373">
    <property type="entry name" value="SKAP"/>
</dbReference>
<dbReference type="GeneTree" id="ENSGT00390000010376"/>
<dbReference type="GO" id="GO:0000070">
    <property type="term" value="P:mitotic sister chromatid segregation"/>
    <property type="evidence" value="ECO:0007669"/>
    <property type="project" value="TreeGrafter"/>
</dbReference>
<organism evidence="3 4">
    <name type="scientific">Mastacembelus armatus</name>
    <name type="common">zig-zag eel</name>
    <dbReference type="NCBI Taxonomy" id="205130"/>
    <lineage>
        <taxon>Eukaryota</taxon>
        <taxon>Metazoa</taxon>
        <taxon>Chordata</taxon>
        <taxon>Craniata</taxon>
        <taxon>Vertebrata</taxon>
        <taxon>Euteleostomi</taxon>
        <taxon>Actinopterygii</taxon>
        <taxon>Neopterygii</taxon>
        <taxon>Teleostei</taxon>
        <taxon>Neoteleostei</taxon>
        <taxon>Acanthomorphata</taxon>
        <taxon>Anabantaria</taxon>
        <taxon>Synbranchiformes</taxon>
        <taxon>Mastacembelidae</taxon>
        <taxon>Mastacembelus</taxon>
    </lineage>
</organism>
<evidence type="ECO:0000256" key="2">
    <source>
        <dbReference type="SAM" id="MobiDB-lite"/>
    </source>
</evidence>
<dbReference type="AlphaFoldDB" id="A0A3Q3KLR0"/>
<accession>A0A3Q3KLR0</accession>
<reference evidence="3" key="1">
    <citation type="submission" date="2025-08" db="UniProtKB">
        <authorList>
            <consortium name="Ensembl"/>
        </authorList>
    </citation>
    <scope>IDENTIFICATION</scope>
</reference>
<dbReference type="GO" id="GO:0051988">
    <property type="term" value="P:regulation of attachment of spindle microtubules to kinetochore"/>
    <property type="evidence" value="ECO:0007669"/>
    <property type="project" value="InterPro"/>
</dbReference>
<dbReference type="GO" id="GO:0072686">
    <property type="term" value="C:mitotic spindle"/>
    <property type="evidence" value="ECO:0007669"/>
    <property type="project" value="TreeGrafter"/>
</dbReference>
<feature type="region of interest" description="Disordered" evidence="2">
    <location>
        <begin position="1"/>
        <end position="25"/>
    </location>
</feature>
<dbReference type="GO" id="GO:0007051">
    <property type="term" value="P:spindle organization"/>
    <property type="evidence" value="ECO:0007669"/>
    <property type="project" value="InterPro"/>
</dbReference>
<dbReference type="GO" id="GO:0000776">
    <property type="term" value="C:kinetochore"/>
    <property type="evidence" value="ECO:0007669"/>
    <property type="project" value="InterPro"/>
</dbReference>
<dbReference type="Proteomes" id="UP000261640">
    <property type="component" value="Unplaced"/>
</dbReference>
<reference evidence="3" key="2">
    <citation type="submission" date="2025-09" db="UniProtKB">
        <authorList>
            <consortium name="Ensembl"/>
        </authorList>
    </citation>
    <scope>IDENTIFICATION</scope>
</reference>
<evidence type="ECO:0000256" key="1">
    <source>
        <dbReference type="SAM" id="Coils"/>
    </source>
</evidence>
<dbReference type="PANTHER" id="PTHR31940:SF2">
    <property type="entry name" value="SMALL KINETOCHORE-ASSOCIATED PROTEIN"/>
    <property type="match status" value="1"/>
</dbReference>
<dbReference type="CTD" id="90417"/>
<sequence length="223" mass="25262">MSSKIPRGVQLPAETKKTGQKPDCKETANVFVTENAAQKSDGIPKLQKENIPKKNVAPKVYKGLSTRYGQQAELKEQNRHLMAANEELQKNLSETRQRVAELELQFSDLQTEKAEVQKKLRDCHVLLVAAKIDPVSGERVNEAAQQHEDQRKEAMCVSSNMLSELKTFGETASQQRVWLQEIQATMTDLMKAGEHMLEERKNYTLEVAEMEKALKEAEDLLLL</sequence>
<dbReference type="Ensembl" id="ENSMAMT00000002435.2">
    <property type="protein sequence ID" value="ENSMAMP00000002387.1"/>
    <property type="gene ID" value="ENSMAMG00000001676.2"/>
</dbReference>
<dbReference type="RefSeq" id="XP_026173798.1">
    <property type="nucleotide sequence ID" value="XM_026318013.1"/>
</dbReference>
<keyword evidence="1" id="KW-0175">Coiled coil</keyword>
<dbReference type="FunCoup" id="A0A3Q3KLR0">
    <property type="interactions" value="721"/>
</dbReference>
<feature type="coiled-coil region" evidence="1">
    <location>
        <begin position="71"/>
        <end position="119"/>
    </location>
</feature>
<dbReference type="GO" id="GO:0034451">
    <property type="term" value="C:centriolar satellite"/>
    <property type="evidence" value="ECO:0007669"/>
    <property type="project" value="TreeGrafter"/>
</dbReference>
<feature type="compositionally biased region" description="Basic and acidic residues" evidence="2">
    <location>
        <begin position="14"/>
        <end position="25"/>
    </location>
</feature>